<dbReference type="AlphaFoldDB" id="B3CDH8"/>
<evidence type="ECO:0000313" key="1">
    <source>
        <dbReference type="EMBL" id="EDV04824.1"/>
    </source>
</evidence>
<sequence length="72" mass="8823">MKLLDKYQVSRTDFEEFGCRIGLPERVVKRELDAFAKENQMIKVLIEHSFLSDILKHQYWLSMDYRRKMLVW</sequence>
<dbReference type="EMBL" id="ABJL02000008">
    <property type="protein sequence ID" value="EDV04824.1"/>
    <property type="molecule type" value="Genomic_DNA"/>
</dbReference>
<reference evidence="1 2" key="1">
    <citation type="submission" date="2008-04" db="EMBL/GenBank/DDBJ databases">
        <title>Draft genome sequence of Bacteroides intestinalis (DSM 17393).</title>
        <authorList>
            <person name="Sudarsanam P."/>
            <person name="Ley R."/>
            <person name="Guruge J."/>
            <person name="Turnbaugh P.J."/>
            <person name="Mahowald M."/>
            <person name="Liep D."/>
            <person name="Gordon J."/>
        </authorList>
    </citation>
    <scope>NUCLEOTIDE SEQUENCE [LARGE SCALE GENOMIC DNA]</scope>
    <source>
        <strain evidence="1 2">DSM 17393</strain>
    </source>
</reference>
<gene>
    <name evidence="1" type="ORF">BACINT_03965</name>
</gene>
<proteinExistence type="predicted"/>
<dbReference type="eggNOG" id="ENOG5030WQZ">
    <property type="taxonomic scope" value="Bacteria"/>
</dbReference>
<protein>
    <submittedName>
        <fullName evidence="1">Uncharacterized protein</fullName>
    </submittedName>
</protein>
<accession>B3CDH8</accession>
<name>B3CDH8_9BACE</name>
<evidence type="ECO:0000313" key="2">
    <source>
        <dbReference type="Proteomes" id="UP000004596"/>
    </source>
</evidence>
<reference evidence="1 2" key="2">
    <citation type="submission" date="2008-04" db="EMBL/GenBank/DDBJ databases">
        <authorList>
            <person name="Fulton L."/>
            <person name="Clifton S."/>
            <person name="Fulton B."/>
            <person name="Xu J."/>
            <person name="Minx P."/>
            <person name="Pepin K.H."/>
            <person name="Johnson M."/>
            <person name="Thiruvilangam P."/>
            <person name="Bhonagiri V."/>
            <person name="Nash W.E."/>
            <person name="Mardis E.R."/>
            <person name="Wilson R.K."/>
        </authorList>
    </citation>
    <scope>NUCLEOTIDE SEQUENCE [LARGE SCALE GENOMIC DNA]</scope>
    <source>
        <strain evidence="1 2">DSM 17393</strain>
    </source>
</reference>
<comment type="caution">
    <text evidence="1">The sequence shown here is derived from an EMBL/GenBank/DDBJ whole genome shotgun (WGS) entry which is preliminary data.</text>
</comment>
<organism evidence="1 2">
    <name type="scientific">Bacteroides intestinalis DSM 17393</name>
    <dbReference type="NCBI Taxonomy" id="471870"/>
    <lineage>
        <taxon>Bacteria</taxon>
        <taxon>Pseudomonadati</taxon>
        <taxon>Bacteroidota</taxon>
        <taxon>Bacteroidia</taxon>
        <taxon>Bacteroidales</taxon>
        <taxon>Bacteroidaceae</taxon>
        <taxon>Bacteroides</taxon>
    </lineage>
</organism>
<dbReference type="Proteomes" id="UP000004596">
    <property type="component" value="Unassembled WGS sequence"/>
</dbReference>